<feature type="compositionally biased region" description="Polar residues" evidence="1">
    <location>
        <begin position="38"/>
        <end position="57"/>
    </location>
</feature>
<name>A0A2P5AXM6_PARAD</name>
<organism evidence="2 3">
    <name type="scientific">Parasponia andersonii</name>
    <name type="common">Sponia andersonii</name>
    <dbReference type="NCBI Taxonomy" id="3476"/>
    <lineage>
        <taxon>Eukaryota</taxon>
        <taxon>Viridiplantae</taxon>
        <taxon>Streptophyta</taxon>
        <taxon>Embryophyta</taxon>
        <taxon>Tracheophyta</taxon>
        <taxon>Spermatophyta</taxon>
        <taxon>Magnoliopsida</taxon>
        <taxon>eudicotyledons</taxon>
        <taxon>Gunneridae</taxon>
        <taxon>Pentapetalae</taxon>
        <taxon>rosids</taxon>
        <taxon>fabids</taxon>
        <taxon>Rosales</taxon>
        <taxon>Cannabaceae</taxon>
        <taxon>Parasponia</taxon>
    </lineage>
</organism>
<dbReference type="Proteomes" id="UP000237105">
    <property type="component" value="Unassembled WGS sequence"/>
</dbReference>
<proteinExistence type="predicted"/>
<gene>
    <name evidence="2" type="ORF">PanWU01x14_291070</name>
</gene>
<feature type="compositionally biased region" description="Basic and acidic residues" evidence="1">
    <location>
        <begin position="58"/>
        <end position="76"/>
    </location>
</feature>
<protein>
    <submittedName>
        <fullName evidence="2">Uncharacterized protein</fullName>
    </submittedName>
</protein>
<comment type="caution">
    <text evidence="2">The sequence shown here is derived from an EMBL/GenBank/DDBJ whole genome shotgun (WGS) entry which is preliminary data.</text>
</comment>
<feature type="compositionally biased region" description="Polar residues" evidence="1">
    <location>
        <begin position="106"/>
        <end position="124"/>
    </location>
</feature>
<feature type="compositionally biased region" description="Basic and acidic residues" evidence="1">
    <location>
        <begin position="14"/>
        <end position="37"/>
    </location>
</feature>
<feature type="region of interest" description="Disordered" evidence="1">
    <location>
        <begin position="1"/>
        <end position="142"/>
    </location>
</feature>
<evidence type="ECO:0000256" key="1">
    <source>
        <dbReference type="SAM" id="MobiDB-lite"/>
    </source>
</evidence>
<evidence type="ECO:0000313" key="3">
    <source>
        <dbReference type="Proteomes" id="UP000237105"/>
    </source>
</evidence>
<dbReference type="AlphaFoldDB" id="A0A2P5AXM6"/>
<dbReference type="EMBL" id="JXTB01000419">
    <property type="protein sequence ID" value="PON41268.1"/>
    <property type="molecule type" value="Genomic_DNA"/>
</dbReference>
<evidence type="ECO:0000313" key="2">
    <source>
        <dbReference type="EMBL" id="PON41268.1"/>
    </source>
</evidence>
<feature type="compositionally biased region" description="Basic and acidic residues" evidence="1">
    <location>
        <begin position="84"/>
        <end position="96"/>
    </location>
</feature>
<sequence>LETGRRGQTRIQQGRHEDRTYKGKGKVADLPRSRTESSKTSPARTQPSQKSINSQGRSSDRRPSKSVFERISRESRQNPADLRQYLEQRRGRDQSASHHNNQSQSRRTVSSYKSQKTPPDQTAVKQDYEHKSPLPPARNDAFPLNVDVHNLRIALDALAGWDDELADGYRQSPFSEEV</sequence>
<feature type="non-terminal residue" evidence="2">
    <location>
        <position position="1"/>
    </location>
</feature>
<reference evidence="3" key="1">
    <citation type="submission" date="2016-06" db="EMBL/GenBank/DDBJ databases">
        <title>Parallel loss of symbiosis genes in relatives of nitrogen-fixing non-legume Parasponia.</title>
        <authorList>
            <person name="Van Velzen R."/>
            <person name="Holmer R."/>
            <person name="Bu F."/>
            <person name="Rutten L."/>
            <person name="Van Zeijl A."/>
            <person name="Liu W."/>
            <person name="Santuari L."/>
            <person name="Cao Q."/>
            <person name="Sharma T."/>
            <person name="Shen D."/>
            <person name="Roswanjaya Y."/>
            <person name="Wardhani T."/>
            <person name="Kalhor M.S."/>
            <person name="Jansen J."/>
            <person name="Van den Hoogen J."/>
            <person name="Gungor B."/>
            <person name="Hartog M."/>
            <person name="Hontelez J."/>
            <person name="Verver J."/>
            <person name="Yang W.-C."/>
            <person name="Schijlen E."/>
            <person name="Repin R."/>
            <person name="Schilthuizen M."/>
            <person name="Schranz E."/>
            <person name="Heidstra R."/>
            <person name="Miyata K."/>
            <person name="Fedorova E."/>
            <person name="Kohlen W."/>
            <person name="Bisseling T."/>
            <person name="Smit S."/>
            <person name="Geurts R."/>
        </authorList>
    </citation>
    <scope>NUCLEOTIDE SEQUENCE [LARGE SCALE GENOMIC DNA]</scope>
    <source>
        <strain evidence="3">cv. WU1-14</strain>
    </source>
</reference>
<keyword evidence="3" id="KW-1185">Reference proteome</keyword>
<accession>A0A2P5AXM6</accession>